<dbReference type="NCBIfam" id="NF008054">
    <property type="entry name" value="PRK10788.1"/>
    <property type="match status" value="1"/>
</dbReference>
<dbReference type="SUPFAM" id="SSF109998">
    <property type="entry name" value="Triger factor/SurA peptide-binding domain-like"/>
    <property type="match status" value="1"/>
</dbReference>
<gene>
    <name evidence="13" type="ORF">B0188_06075</name>
</gene>
<keyword evidence="14" id="KW-1185">Reference proteome</keyword>
<protein>
    <recommendedName>
        <fullName evidence="9">Periplasmic chaperone PpiD</fullName>
    </recommendedName>
    <alternativeName>
        <fullName evidence="10">Periplasmic folding chaperone</fullName>
    </alternativeName>
</protein>
<evidence type="ECO:0000256" key="6">
    <source>
        <dbReference type="ARBA" id="ARBA00023136"/>
    </source>
</evidence>
<dbReference type="GO" id="GO:0003755">
    <property type="term" value="F:peptidyl-prolyl cis-trans isomerase activity"/>
    <property type="evidence" value="ECO:0007669"/>
    <property type="project" value="UniProtKB-KW"/>
</dbReference>
<sequence>MLFEKLHNMTNSWAAKLLLGLIAVAFVISGMTGYLFTRVDTSAVKINGQEISQQFFHQRYEAEFERLSQQLGDQFAAAAGSPEFVAGLRQNVLNQLINEELLRQYADDLKLGASDDQIKQQIISSKIFQTEGKFDNALYQRLLQLNNLTPDAYAETVRQALRLDQLETGLATTDFIVPAQQKQLAELFFQKRQLRLAKLNLTPEIAKQSVTDEEVKSYYKGNKAAFLVPEVAKVQYIELTKQDVEKQIQVSDVEVAQYYQDNKALYMTPAQIRLSHIQVATPKEADEVYSALQDGANFAGLAQARSLDKISAQNGGDLSWFTPGAFPKAFEDAAKALKNVGEYSKPVKVDDNFHIILLSEHKEQSVLPLEQVKTQIAQQIRENLATNQYYTLEKQIAEKAFENPESLDAAAKVAGLAIKEVDYFSQNAVPAALNYPNVISAIFRSDITQGGVNSEPMTVGEQHSIVVRVLEHKAESTKTLEDAKAEIHAYLATEKAQASLLAQATDLANLLNQDAKTPLPEDVKFTEAQTWVFIGNEDPVLKNAVFAMKLKDKASYQAVKSSIGEIVLVELNGIEQGALEEQERKVFAQQIIQMHQSDLQRSLLSALRAKAKIEVNDSFMNQDEQ</sequence>
<dbReference type="PROSITE" id="PS50198">
    <property type="entry name" value="PPIC_PPIASE_2"/>
    <property type="match status" value="1"/>
</dbReference>
<evidence type="ECO:0000256" key="4">
    <source>
        <dbReference type="ARBA" id="ARBA00022692"/>
    </source>
</evidence>
<dbReference type="Pfam" id="PF13624">
    <property type="entry name" value="SurA_N_3"/>
    <property type="match status" value="1"/>
</dbReference>
<accession>A0A1T0B0B1</accession>
<evidence type="ECO:0000256" key="11">
    <source>
        <dbReference type="PROSITE-ProRule" id="PRU00278"/>
    </source>
</evidence>
<keyword evidence="7" id="KW-0143">Chaperone</keyword>
<name>A0A1T0B0B1_9PAST</name>
<evidence type="ECO:0000256" key="3">
    <source>
        <dbReference type="ARBA" id="ARBA00022519"/>
    </source>
</evidence>
<comment type="subcellular location">
    <subcellularLocation>
        <location evidence="1">Cell inner membrane</location>
        <topology evidence="1">Single-pass type II membrane protein</topology>
        <orientation evidence="1">Periplasmic side</orientation>
    </subcellularLocation>
</comment>
<dbReference type="STRING" id="123822.B0188_06075"/>
<proteinExistence type="inferred from homology"/>
<reference evidence="13 14" key="1">
    <citation type="submission" date="2017-02" db="EMBL/GenBank/DDBJ databases">
        <title>Draft genome sequence of Haemophilus felis CCUG 31170 type strain.</title>
        <authorList>
            <person name="Engstrom-Jakobsson H."/>
            <person name="Salva-Serra F."/>
            <person name="Thorell K."/>
            <person name="Gonzales-Siles L."/>
            <person name="Karlsson R."/>
            <person name="Boulund F."/>
            <person name="Engstrand L."/>
            <person name="Kristiansson E."/>
            <person name="Moore E."/>
        </authorList>
    </citation>
    <scope>NUCLEOTIDE SEQUENCE [LARGE SCALE GENOMIC DNA]</scope>
    <source>
        <strain evidence="13 14">CCUG 31170</strain>
    </source>
</reference>
<dbReference type="Pfam" id="PF13145">
    <property type="entry name" value="Rotamase_2"/>
    <property type="match status" value="1"/>
</dbReference>
<keyword evidence="11 13" id="KW-0413">Isomerase</keyword>
<dbReference type="PROSITE" id="PS01096">
    <property type="entry name" value="PPIC_PPIASE_1"/>
    <property type="match status" value="1"/>
</dbReference>
<evidence type="ECO:0000256" key="8">
    <source>
        <dbReference type="ARBA" id="ARBA00038408"/>
    </source>
</evidence>
<dbReference type="AlphaFoldDB" id="A0A1T0B0B1"/>
<dbReference type="EMBL" id="MUYB01000025">
    <property type="protein sequence ID" value="OOS03643.1"/>
    <property type="molecule type" value="Genomic_DNA"/>
</dbReference>
<evidence type="ECO:0000256" key="2">
    <source>
        <dbReference type="ARBA" id="ARBA00022475"/>
    </source>
</evidence>
<keyword evidence="3" id="KW-0997">Cell inner membrane</keyword>
<dbReference type="InterPro" id="IPR000297">
    <property type="entry name" value="PPIase_PpiC"/>
</dbReference>
<evidence type="ECO:0000256" key="9">
    <source>
        <dbReference type="ARBA" id="ARBA00040743"/>
    </source>
</evidence>
<dbReference type="PANTHER" id="PTHR47529:SF1">
    <property type="entry name" value="PERIPLASMIC CHAPERONE PPID"/>
    <property type="match status" value="1"/>
</dbReference>
<dbReference type="InterPro" id="IPR046357">
    <property type="entry name" value="PPIase_dom_sf"/>
</dbReference>
<evidence type="ECO:0000259" key="12">
    <source>
        <dbReference type="PROSITE" id="PS50198"/>
    </source>
</evidence>
<keyword evidence="2" id="KW-1003">Cell membrane</keyword>
<dbReference type="Gene3D" id="3.10.50.40">
    <property type="match status" value="1"/>
</dbReference>
<keyword evidence="6" id="KW-0472">Membrane</keyword>
<comment type="caution">
    <text evidence="13">The sequence shown here is derived from an EMBL/GenBank/DDBJ whole genome shotgun (WGS) entry which is preliminary data.</text>
</comment>
<evidence type="ECO:0000313" key="13">
    <source>
        <dbReference type="EMBL" id="OOS03643.1"/>
    </source>
</evidence>
<dbReference type="InterPro" id="IPR027304">
    <property type="entry name" value="Trigger_fact/SurA_dom_sf"/>
</dbReference>
<evidence type="ECO:0000256" key="7">
    <source>
        <dbReference type="ARBA" id="ARBA00023186"/>
    </source>
</evidence>
<keyword evidence="11" id="KW-0697">Rotamase</keyword>
<dbReference type="Gene3D" id="1.10.4030.10">
    <property type="entry name" value="Porin chaperone SurA, peptide-binding domain"/>
    <property type="match status" value="1"/>
</dbReference>
<dbReference type="InterPro" id="IPR052029">
    <property type="entry name" value="PpiD_chaperone"/>
</dbReference>
<dbReference type="PANTHER" id="PTHR47529">
    <property type="entry name" value="PEPTIDYL-PROLYL CIS-TRANS ISOMERASE D"/>
    <property type="match status" value="1"/>
</dbReference>
<evidence type="ECO:0000256" key="5">
    <source>
        <dbReference type="ARBA" id="ARBA00022989"/>
    </source>
</evidence>
<comment type="similarity">
    <text evidence="8">Belongs to the PpiD chaperone family.</text>
</comment>
<keyword evidence="5" id="KW-1133">Transmembrane helix</keyword>
<evidence type="ECO:0000256" key="10">
    <source>
        <dbReference type="ARBA" id="ARBA00042775"/>
    </source>
</evidence>
<keyword evidence="4" id="KW-0812">Transmembrane</keyword>
<evidence type="ECO:0000313" key="14">
    <source>
        <dbReference type="Proteomes" id="UP000190023"/>
    </source>
</evidence>
<feature type="domain" description="PpiC" evidence="12">
    <location>
        <begin position="269"/>
        <end position="360"/>
    </location>
</feature>
<dbReference type="GO" id="GO:0005886">
    <property type="term" value="C:plasma membrane"/>
    <property type="evidence" value="ECO:0007669"/>
    <property type="project" value="UniProtKB-SubCell"/>
</dbReference>
<dbReference type="OrthoDB" id="9812372at2"/>
<dbReference type="InterPro" id="IPR023058">
    <property type="entry name" value="PPIase_PpiC_CS"/>
</dbReference>
<dbReference type="SUPFAM" id="SSF54534">
    <property type="entry name" value="FKBP-like"/>
    <property type="match status" value="1"/>
</dbReference>
<organism evidence="13 14">
    <name type="scientific">[Haemophilus] felis</name>
    <dbReference type="NCBI Taxonomy" id="123822"/>
    <lineage>
        <taxon>Bacteria</taxon>
        <taxon>Pseudomonadati</taxon>
        <taxon>Pseudomonadota</taxon>
        <taxon>Gammaproteobacteria</taxon>
        <taxon>Pasteurellales</taxon>
        <taxon>Pasteurellaceae</taxon>
    </lineage>
</organism>
<dbReference type="Proteomes" id="UP000190023">
    <property type="component" value="Unassembled WGS sequence"/>
</dbReference>
<evidence type="ECO:0000256" key="1">
    <source>
        <dbReference type="ARBA" id="ARBA00004382"/>
    </source>
</evidence>